<keyword evidence="1" id="KW-0812">Transmembrane</keyword>
<protein>
    <submittedName>
        <fullName evidence="2">Uncharacterized protein</fullName>
    </submittedName>
</protein>
<evidence type="ECO:0000256" key="1">
    <source>
        <dbReference type="SAM" id="Phobius"/>
    </source>
</evidence>
<dbReference type="Proteomes" id="UP000729733">
    <property type="component" value="Unassembled WGS sequence"/>
</dbReference>
<proteinExistence type="predicted"/>
<evidence type="ECO:0000313" key="2">
    <source>
        <dbReference type="EMBL" id="MCC0179387.1"/>
    </source>
</evidence>
<dbReference type="AlphaFoldDB" id="A0A964BXC6"/>
<organism evidence="2 3">
    <name type="scientific">Waterburya agarophytonicola KI4</name>
    <dbReference type="NCBI Taxonomy" id="2874699"/>
    <lineage>
        <taxon>Bacteria</taxon>
        <taxon>Bacillati</taxon>
        <taxon>Cyanobacteriota</taxon>
        <taxon>Cyanophyceae</taxon>
        <taxon>Pleurocapsales</taxon>
        <taxon>Hyellaceae</taxon>
        <taxon>Waterburya</taxon>
        <taxon>Waterburya agarophytonicola</taxon>
    </lineage>
</organism>
<comment type="caution">
    <text evidence="2">The sequence shown here is derived from an EMBL/GenBank/DDBJ whole genome shotgun (WGS) entry which is preliminary data.</text>
</comment>
<feature type="transmembrane region" description="Helical" evidence="1">
    <location>
        <begin position="17"/>
        <end position="50"/>
    </location>
</feature>
<accession>A0A964BXC6</accession>
<sequence length="82" mass="9518">MTVIPSGNKLSFDDHRFWLSTIAGLLIAFNLCLVGYSSIYLLFWCAALSIAWRRRNQLKFESDLVSKLRRIYIALTKSPLFF</sequence>
<gene>
    <name evidence="2" type="ORF">I4641_20715</name>
</gene>
<keyword evidence="1" id="KW-0472">Membrane</keyword>
<dbReference type="EMBL" id="JADWDC010000080">
    <property type="protein sequence ID" value="MCC0179387.1"/>
    <property type="molecule type" value="Genomic_DNA"/>
</dbReference>
<keyword evidence="1" id="KW-1133">Transmembrane helix</keyword>
<feature type="non-terminal residue" evidence="2">
    <location>
        <position position="82"/>
    </location>
</feature>
<name>A0A964BXC6_9CYAN</name>
<evidence type="ECO:0000313" key="3">
    <source>
        <dbReference type="Proteomes" id="UP000729733"/>
    </source>
</evidence>
<reference evidence="2" key="1">
    <citation type="journal article" date="2021" name="Antonie Van Leeuwenhoek">
        <title>Draft genome and description of Waterburya agarophytonicola gen. nov. sp. nov. (Pleurocapsales, Cyanobacteria): a seaweed symbiont.</title>
        <authorList>
            <person name="Bonthond G."/>
            <person name="Shalygin S."/>
            <person name="Bayer T."/>
            <person name="Weinberger F."/>
        </authorList>
    </citation>
    <scope>NUCLEOTIDE SEQUENCE</scope>
    <source>
        <strain evidence="2">KI4</strain>
    </source>
</reference>
<keyword evidence="3" id="KW-1185">Reference proteome</keyword>